<sequence>MKMMNKRQQSRRQFLRTASMASMAGLTVSPFLLELNSVAAMAQQSGTSDYKALVCIFLSGGNDGHGTVIATDAESFASFTQARSGAPGLAYAQSSLLPVTLKTPQSGRTFALNPNLTGVQNLFNAGRAAIISNSGTLIAPVTKSQIQANSVPLPASLYSHFDQSAAWQAITATSGSAVHEGWGGAIADILGSQNANSNSAFTCISTAGTALFLSGENTYQLNVTSAGPIPIYGLANPTFGTSAGTSALSSILSADETNLFAKEYEAVVQRSIAAQATLATCMLPAGPTGVANPPQYLDPTTNKLADNPLASSLQTVARIIGGRSGLGVTRQIFYVQLGGFDMHDNQAPQHARLLTQLGSALEYFDSAMQTAGLSNNVTAFTASDFGRTLTANSDGTDHGWGSHHFVTGGAVNGQDMYGQYPVIGSNQANDMGAGRLIPTVSIEQYAGTLAKWFGLSDGQVRQVFPNFGNFGSNPYMGFMG</sequence>
<reference evidence="1 2" key="1">
    <citation type="submission" date="2020-08" db="EMBL/GenBank/DDBJ databases">
        <title>Genomic Encyclopedia of Type Strains, Phase IV (KMG-V): Genome sequencing to study the core and pangenomes of soil and plant-associated prokaryotes.</title>
        <authorList>
            <person name="Whitman W."/>
        </authorList>
    </citation>
    <scope>NUCLEOTIDE SEQUENCE [LARGE SCALE GENOMIC DNA]</scope>
    <source>
        <strain evidence="1 2">M8UP14</strain>
    </source>
</reference>
<keyword evidence="2" id="KW-1185">Reference proteome</keyword>
<evidence type="ECO:0000313" key="2">
    <source>
        <dbReference type="Proteomes" id="UP000540989"/>
    </source>
</evidence>
<dbReference type="PROSITE" id="PS51318">
    <property type="entry name" value="TAT"/>
    <property type="match status" value="1"/>
</dbReference>
<evidence type="ECO:0000313" key="1">
    <source>
        <dbReference type="EMBL" id="MBB5055817.1"/>
    </source>
</evidence>
<dbReference type="PANTHER" id="PTHR43737:SF1">
    <property type="entry name" value="DUF1501 DOMAIN-CONTAINING PROTEIN"/>
    <property type="match status" value="1"/>
</dbReference>
<dbReference type="Pfam" id="PF07394">
    <property type="entry name" value="DUF1501"/>
    <property type="match status" value="1"/>
</dbReference>
<dbReference type="InterPro" id="IPR010869">
    <property type="entry name" value="DUF1501"/>
</dbReference>
<accession>A0A7W8E1V0</accession>
<protein>
    <submittedName>
        <fullName evidence="1">Uncharacterized protein (DUF1501 family)</fullName>
    </submittedName>
</protein>
<dbReference type="PANTHER" id="PTHR43737">
    <property type="entry name" value="BLL7424 PROTEIN"/>
    <property type="match status" value="1"/>
</dbReference>
<name>A0A7W8E1V0_9BACT</name>
<dbReference type="Proteomes" id="UP000540989">
    <property type="component" value="Unassembled WGS sequence"/>
</dbReference>
<dbReference type="AlphaFoldDB" id="A0A7W8E1V0"/>
<proteinExistence type="predicted"/>
<gene>
    <name evidence="1" type="ORF">HDF16_000486</name>
</gene>
<dbReference type="EMBL" id="JACHIP010000001">
    <property type="protein sequence ID" value="MBB5055817.1"/>
    <property type="molecule type" value="Genomic_DNA"/>
</dbReference>
<comment type="caution">
    <text evidence="1">The sequence shown here is derived from an EMBL/GenBank/DDBJ whole genome shotgun (WGS) entry which is preliminary data.</text>
</comment>
<dbReference type="RefSeq" id="WP_221312432.1">
    <property type="nucleotide sequence ID" value="NZ_JACHIP010000001.1"/>
</dbReference>
<organism evidence="1 2">
    <name type="scientific">Granulicella aggregans</name>
    <dbReference type="NCBI Taxonomy" id="474949"/>
    <lineage>
        <taxon>Bacteria</taxon>
        <taxon>Pseudomonadati</taxon>
        <taxon>Acidobacteriota</taxon>
        <taxon>Terriglobia</taxon>
        <taxon>Terriglobales</taxon>
        <taxon>Acidobacteriaceae</taxon>
        <taxon>Granulicella</taxon>
    </lineage>
</organism>
<dbReference type="InterPro" id="IPR006311">
    <property type="entry name" value="TAT_signal"/>
</dbReference>